<keyword evidence="17" id="KW-0067">ATP-binding</keyword>
<dbReference type="GO" id="GO:0003964">
    <property type="term" value="F:RNA-directed DNA polymerase activity"/>
    <property type="evidence" value="ECO:0007669"/>
    <property type="project" value="UniProtKB-KW"/>
</dbReference>
<dbReference type="SUPFAM" id="SSF56672">
    <property type="entry name" value="DNA/RNA polymerases"/>
    <property type="match status" value="1"/>
</dbReference>
<keyword evidence="16 28" id="KW-0418">Kinase</keyword>
<comment type="catalytic activity">
    <reaction evidence="24">
        <text>L-seryl-[protein] + ATP = O-phospho-L-seryl-[protein] + ADP + H(+)</text>
        <dbReference type="Rhea" id="RHEA:17989"/>
        <dbReference type="Rhea" id="RHEA-COMP:9863"/>
        <dbReference type="Rhea" id="RHEA-COMP:11604"/>
        <dbReference type="ChEBI" id="CHEBI:15378"/>
        <dbReference type="ChEBI" id="CHEBI:29999"/>
        <dbReference type="ChEBI" id="CHEBI:30616"/>
        <dbReference type="ChEBI" id="CHEBI:83421"/>
        <dbReference type="ChEBI" id="CHEBI:456216"/>
        <dbReference type="EC" id="2.7.11.1"/>
    </reaction>
</comment>
<evidence type="ECO:0000313" key="29">
    <source>
        <dbReference type="Proteomes" id="UP000238479"/>
    </source>
</evidence>
<dbReference type="Pfam" id="PF07727">
    <property type="entry name" value="RVT_2"/>
    <property type="match status" value="2"/>
</dbReference>
<dbReference type="InterPro" id="IPR013210">
    <property type="entry name" value="LRR_N_plant-typ"/>
</dbReference>
<evidence type="ECO:0000256" key="11">
    <source>
        <dbReference type="ARBA" id="ARBA00022679"/>
    </source>
</evidence>
<dbReference type="SUPFAM" id="SSF52058">
    <property type="entry name" value="L domain-like"/>
    <property type="match status" value="2"/>
</dbReference>
<evidence type="ECO:0000256" key="20">
    <source>
        <dbReference type="ARBA" id="ARBA00023170"/>
    </source>
</evidence>
<dbReference type="Gramene" id="PRQ32060">
    <property type="protein sequence ID" value="PRQ32060"/>
    <property type="gene ID" value="RchiOBHm_Chr5g0042191"/>
</dbReference>
<dbReference type="InterPro" id="IPR011009">
    <property type="entry name" value="Kinase-like_dom_sf"/>
</dbReference>
<dbReference type="InterPro" id="IPR051716">
    <property type="entry name" value="Plant_RL_S/T_kinase"/>
</dbReference>
<comment type="similarity">
    <text evidence="4">Belongs to the protein kinase superfamily. Ser/Thr protein kinase family.</text>
</comment>
<keyword evidence="21" id="KW-0325">Glycoprotein</keyword>
<dbReference type="SUPFAM" id="SSF56112">
    <property type="entry name" value="Protein kinase-like (PK-like)"/>
    <property type="match status" value="1"/>
</dbReference>
<keyword evidence="28" id="KW-0548">Nucleotidyltransferase</keyword>
<evidence type="ECO:0000256" key="19">
    <source>
        <dbReference type="ARBA" id="ARBA00023136"/>
    </source>
</evidence>
<dbReference type="FunFam" id="1.10.510.10:FF:000358">
    <property type="entry name" value="Putative leucine-rich repeat receptor-like serine/threonine-protein kinase"/>
    <property type="match status" value="1"/>
</dbReference>
<evidence type="ECO:0000256" key="10">
    <source>
        <dbReference type="ARBA" id="ARBA00022614"/>
    </source>
</evidence>
<keyword evidence="28" id="KW-0695">RNA-directed DNA polymerase</keyword>
<dbReference type="InterPro" id="IPR008271">
    <property type="entry name" value="Ser/Thr_kinase_AS"/>
</dbReference>
<dbReference type="PROSITE" id="PS50011">
    <property type="entry name" value="PROTEIN_KINASE_DOM"/>
    <property type="match status" value="1"/>
</dbReference>
<evidence type="ECO:0000256" key="15">
    <source>
        <dbReference type="ARBA" id="ARBA00022741"/>
    </source>
</evidence>
<dbReference type="InterPro" id="IPR013103">
    <property type="entry name" value="RVT_2"/>
</dbReference>
<evidence type="ECO:0000256" key="25">
    <source>
        <dbReference type="SAM" id="MobiDB-lite"/>
    </source>
</evidence>
<evidence type="ECO:0000256" key="12">
    <source>
        <dbReference type="ARBA" id="ARBA00022692"/>
    </source>
</evidence>
<evidence type="ECO:0000256" key="2">
    <source>
        <dbReference type="ARBA" id="ARBA00004191"/>
    </source>
</evidence>
<comment type="similarity">
    <text evidence="22">Belongs to the polygalacturonase-inhibiting protein family.</text>
</comment>
<evidence type="ECO:0000256" key="8">
    <source>
        <dbReference type="ARBA" id="ARBA00022527"/>
    </source>
</evidence>
<dbReference type="PROSITE" id="PS00108">
    <property type="entry name" value="PROTEIN_KINASE_ST"/>
    <property type="match status" value="1"/>
</dbReference>
<dbReference type="InterPro" id="IPR001611">
    <property type="entry name" value="Leu-rich_rpt"/>
</dbReference>
<evidence type="ECO:0000256" key="6">
    <source>
        <dbReference type="ARBA" id="ARBA00022475"/>
    </source>
</evidence>
<feature type="domain" description="Protein kinase" evidence="27">
    <location>
        <begin position="1116"/>
        <end position="1386"/>
    </location>
</feature>
<keyword evidence="20" id="KW-0675">Receptor</keyword>
<evidence type="ECO:0000256" key="7">
    <source>
        <dbReference type="ARBA" id="ARBA00022512"/>
    </source>
</evidence>
<keyword evidence="9" id="KW-0597">Phosphoprotein</keyword>
<evidence type="ECO:0000256" key="14">
    <source>
        <dbReference type="ARBA" id="ARBA00022737"/>
    </source>
</evidence>
<evidence type="ECO:0000259" key="27">
    <source>
        <dbReference type="PROSITE" id="PS50011"/>
    </source>
</evidence>
<keyword evidence="14" id="KW-0677">Repeat</keyword>
<evidence type="ECO:0000256" key="13">
    <source>
        <dbReference type="ARBA" id="ARBA00022729"/>
    </source>
</evidence>
<evidence type="ECO:0000256" key="17">
    <source>
        <dbReference type="ARBA" id="ARBA00022840"/>
    </source>
</evidence>
<dbReference type="InterPro" id="IPR000719">
    <property type="entry name" value="Prot_kinase_dom"/>
</dbReference>
<evidence type="ECO:0000256" key="4">
    <source>
        <dbReference type="ARBA" id="ARBA00008684"/>
    </source>
</evidence>
<evidence type="ECO:0000256" key="22">
    <source>
        <dbReference type="ARBA" id="ARBA00038043"/>
    </source>
</evidence>
<dbReference type="InterPro" id="IPR003591">
    <property type="entry name" value="Leu-rich_rpt_typical-subtyp"/>
</dbReference>
<evidence type="ECO:0000256" key="5">
    <source>
        <dbReference type="ARBA" id="ARBA00012513"/>
    </source>
</evidence>
<keyword evidence="7" id="KW-0134">Cell wall</keyword>
<dbReference type="EMBL" id="PDCK01000043">
    <property type="protein sequence ID" value="PRQ32060.1"/>
    <property type="molecule type" value="Genomic_DNA"/>
</dbReference>
<keyword evidence="7" id="KW-0964">Secreted</keyword>
<dbReference type="GO" id="GO:0004674">
    <property type="term" value="F:protein serine/threonine kinase activity"/>
    <property type="evidence" value="ECO:0007669"/>
    <property type="project" value="UniProtKB-KW"/>
</dbReference>
<keyword evidence="29" id="KW-1185">Reference proteome</keyword>
<keyword evidence="10" id="KW-0433">Leucine-rich repeat</keyword>
<dbReference type="Pfam" id="PF08263">
    <property type="entry name" value="LRRNT_2"/>
    <property type="match status" value="1"/>
</dbReference>
<dbReference type="PANTHER" id="PTHR48053">
    <property type="entry name" value="LEUCINE RICH REPEAT FAMILY PROTEIN, EXPRESSED"/>
    <property type="match status" value="1"/>
</dbReference>
<dbReference type="InterPro" id="IPR032675">
    <property type="entry name" value="LRR_dom_sf"/>
</dbReference>
<dbReference type="EC" id="2.7.11.1" evidence="5"/>
<sequence length="1386" mass="153833">MESTWFLLVYSCCMVASIIMAAQTNSNLTTDESALLALKALITSDPQKIMTNWSTNTPVCNWIGVTCGARHHRVADLNISYFSLTGTIPLELGNLSFLIQLSFKNNSFHGSLPTDLARLRRLKFIISFKYNNFKGIIPSWVGSLPKLQRFNLYGNQFSGFKPATIFNLSAMQVIDLSYNQLSGAYQQTSYLGLGQLIGDNWFIMYIQFNVRDCSGEKHTFLEEKSCGIKIQPIEANDTPAKTEKAIANQSIASSETEKTIVESSTLHHAIAEQSIGSSEIEKAIAESSTLRHATVEQSIASSETEKTIAESSTLQEGQAPLPLLDTDNPCQPIPEERPNLEVSGVSSNSDIGDSVYVLPPRSTRGKPPRQYEPSLDVKSKYDIANFVSTHRLSKSHASFVNQISSVCVPNKVQDALKDPKWSQAMNEEMEALEKNNTWELVPPPQGKRVVGCRWVYTIKHNADGSVNRYKARLVAKGYTQTYGVDYEETFAPVAKINTVRVLMSLAANLDWPFYLKKSIWIYHQDMRQAQEQVERLKDLLASEFEMKDLDSLKYFLGIEVARGSSRIFLCQRKYVLDLLIEIGMLGCRLADTPIEQNHKLAEYPNQTLTEKACYQRLVGRLIYLSHTRPDIAYAVSVVSQFMHNPSETHMEAVIRILRYLKSAPRKGLMFSKHNHLDISGYTDADWAGCVTDRKSTSGYFTFAGGNLVTWRSKKQKVVARSCVEAEYRGMAHGVCELLWLRNLLRDLGFKPKRAMDLYCDNKAAVDIAHNPVQHDRTKHVEVDRHFIKEKLDAKLISFPFVYSEEQLADVLTKAVSSKAFHDSLDKLGIHDLYTIQNEIGHLPCLEEFVLGGNNLSGFIPTSIFNMSTISILSLDSNQFSGNFPANIGLDLPNLQELLVGANKLSGRVPEYISNASKLTNLDLVSNSFSGFIPSSLCALTNLERLNLGHNNLAIDTSALEVNFLSCLASFRKWRILAFPSNPLTAPLPISFRNLSTSLETIELSNCSLRGYIPERCVHIMQLDLSSNSLNSLIGPLSEGIGNMEVATYIDISNNYLSGNIPSSIGGLQSLINFYLANSSFEGPIISSLGNSLSLESLQGEIPTGGPFKTSLVNHFFLTMDFVGASQFQVSACKRKTGISIFKYVIPKKKKVKAATETTFLPQLLWRRDSYQELLSATNGFTESSLLGDGGFGSVTVRRYGGCHKELFLEHPTKAEYIDDVASALEYLHHGYETPIVHCDLKPSNILLDNDMGAHVADFGIAKLLGGGDSVTRTMTLATIGYMAPEYGMEGMVTRRGDVYSFGIVVMETFTRTKPIDEIFAGVPGEMSLKLWVANSLDAGAVVKVVDATLLGMEEDHDLVSKRECLSSVMRLAVACSAESPEERVNM</sequence>
<keyword evidence="11 28" id="KW-0808">Transferase</keyword>
<evidence type="ECO:0000256" key="9">
    <source>
        <dbReference type="ARBA" id="ARBA00022553"/>
    </source>
</evidence>
<dbReference type="FunFam" id="3.80.10.10:FF:000383">
    <property type="entry name" value="Leucine-rich repeat receptor protein kinase EMS1"/>
    <property type="match status" value="1"/>
</dbReference>
<dbReference type="Pfam" id="PF00069">
    <property type="entry name" value="Pkinase"/>
    <property type="match status" value="1"/>
</dbReference>
<dbReference type="FunFam" id="3.80.10.10:FF:000400">
    <property type="entry name" value="Nuclear pore complex protein NUP107"/>
    <property type="match status" value="1"/>
</dbReference>
<keyword evidence="6" id="KW-1003">Cell membrane</keyword>
<dbReference type="GO" id="GO:0106310">
    <property type="term" value="F:protein serine kinase activity"/>
    <property type="evidence" value="ECO:0007669"/>
    <property type="project" value="RHEA"/>
</dbReference>
<dbReference type="CDD" id="cd09272">
    <property type="entry name" value="RNase_HI_RT_Ty1"/>
    <property type="match status" value="1"/>
</dbReference>
<evidence type="ECO:0000256" key="3">
    <source>
        <dbReference type="ARBA" id="ARBA00004479"/>
    </source>
</evidence>
<dbReference type="InterPro" id="IPR043502">
    <property type="entry name" value="DNA/RNA_pol_sf"/>
</dbReference>
<accession>A0A2P6QD01</accession>
<dbReference type="Gene3D" id="3.80.10.10">
    <property type="entry name" value="Ribonuclease Inhibitor"/>
    <property type="match status" value="3"/>
</dbReference>
<dbReference type="Proteomes" id="UP000238479">
    <property type="component" value="Chromosome 5"/>
</dbReference>
<keyword evidence="8" id="KW-0723">Serine/threonine-protein kinase</keyword>
<evidence type="ECO:0000256" key="1">
    <source>
        <dbReference type="ARBA" id="ARBA00004162"/>
    </source>
</evidence>
<keyword evidence="19" id="KW-0472">Membrane</keyword>
<feature type="region of interest" description="Disordered" evidence="25">
    <location>
        <begin position="295"/>
        <end position="373"/>
    </location>
</feature>
<evidence type="ECO:0000313" key="28">
    <source>
        <dbReference type="EMBL" id="PRQ32060.1"/>
    </source>
</evidence>
<dbReference type="Gene3D" id="1.10.510.10">
    <property type="entry name" value="Transferase(Phosphotransferase) domain 1"/>
    <property type="match status" value="1"/>
</dbReference>
<gene>
    <name evidence="28" type="ORF">RchiOBHm_Chr5g0042191</name>
</gene>
<dbReference type="SMART" id="SM00369">
    <property type="entry name" value="LRR_TYP"/>
    <property type="match status" value="5"/>
</dbReference>
<evidence type="ECO:0000256" key="18">
    <source>
        <dbReference type="ARBA" id="ARBA00022989"/>
    </source>
</evidence>
<dbReference type="PANTHER" id="PTHR48053:SF47">
    <property type="entry name" value="RECEPTOR KINASE-LIKE PROTEIN XA21"/>
    <property type="match status" value="1"/>
</dbReference>
<dbReference type="Pfam" id="PF00560">
    <property type="entry name" value="LRR_1"/>
    <property type="match status" value="1"/>
</dbReference>
<evidence type="ECO:0000256" key="23">
    <source>
        <dbReference type="ARBA" id="ARBA00047899"/>
    </source>
</evidence>
<proteinExistence type="inferred from homology"/>
<feature type="chain" id="PRO_5015171940" description="non-specific serine/threonine protein kinase" evidence="26">
    <location>
        <begin position="22"/>
        <end position="1386"/>
    </location>
</feature>
<dbReference type="OMA" id="MESTWFL"/>
<dbReference type="GO" id="GO:0005886">
    <property type="term" value="C:plasma membrane"/>
    <property type="evidence" value="ECO:0007669"/>
    <property type="project" value="UniProtKB-SubCell"/>
</dbReference>
<name>A0A2P6QD01_ROSCH</name>
<reference evidence="28 29" key="1">
    <citation type="journal article" date="2018" name="Nat. Genet.">
        <title>The Rosa genome provides new insights in the design of modern roses.</title>
        <authorList>
            <person name="Bendahmane M."/>
        </authorList>
    </citation>
    <scope>NUCLEOTIDE SEQUENCE [LARGE SCALE GENOMIC DNA]</scope>
    <source>
        <strain evidence="29">cv. Old Blush</strain>
    </source>
</reference>
<comment type="caution">
    <text evidence="28">The sequence shown here is derived from an EMBL/GenBank/DDBJ whole genome shotgun (WGS) entry which is preliminary data.</text>
</comment>
<evidence type="ECO:0000256" key="16">
    <source>
        <dbReference type="ARBA" id="ARBA00022777"/>
    </source>
</evidence>
<protein>
    <recommendedName>
        <fullName evidence="5">non-specific serine/threonine protein kinase</fullName>
        <ecNumber evidence="5">2.7.11.1</ecNumber>
    </recommendedName>
</protein>
<comment type="subcellular location">
    <subcellularLocation>
        <location evidence="1">Cell membrane</location>
        <topology evidence="1">Single-pass membrane protein</topology>
    </subcellularLocation>
    <subcellularLocation>
        <location evidence="3">Membrane</location>
        <topology evidence="3">Single-pass type I membrane protein</topology>
    </subcellularLocation>
    <subcellularLocation>
        <location evidence="2">Secreted</location>
        <location evidence="2">Cell wall</location>
    </subcellularLocation>
</comment>
<keyword evidence="12" id="KW-0812">Transmembrane</keyword>
<organism evidence="28 29">
    <name type="scientific">Rosa chinensis</name>
    <name type="common">China rose</name>
    <dbReference type="NCBI Taxonomy" id="74649"/>
    <lineage>
        <taxon>Eukaryota</taxon>
        <taxon>Viridiplantae</taxon>
        <taxon>Streptophyta</taxon>
        <taxon>Embryophyta</taxon>
        <taxon>Tracheophyta</taxon>
        <taxon>Spermatophyta</taxon>
        <taxon>Magnoliopsida</taxon>
        <taxon>eudicotyledons</taxon>
        <taxon>Gunneridae</taxon>
        <taxon>Pentapetalae</taxon>
        <taxon>rosids</taxon>
        <taxon>fabids</taxon>
        <taxon>Rosales</taxon>
        <taxon>Rosaceae</taxon>
        <taxon>Rosoideae</taxon>
        <taxon>Rosoideae incertae sedis</taxon>
        <taxon>Rosa</taxon>
    </lineage>
</organism>
<dbReference type="SMART" id="SM00220">
    <property type="entry name" value="S_TKc"/>
    <property type="match status" value="1"/>
</dbReference>
<comment type="catalytic activity">
    <reaction evidence="23">
        <text>L-threonyl-[protein] + ATP = O-phospho-L-threonyl-[protein] + ADP + H(+)</text>
        <dbReference type="Rhea" id="RHEA:46608"/>
        <dbReference type="Rhea" id="RHEA-COMP:11060"/>
        <dbReference type="Rhea" id="RHEA-COMP:11605"/>
        <dbReference type="ChEBI" id="CHEBI:15378"/>
        <dbReference type="ChEBI" id="CHEBI:30013"/>
        <dbReference type="ChEBI" id="CHEBI:30616"/>
        <dbReference type="ChEBI" id="CHEBI:61977"/>
        <dbReference type="ChEBI" id="CHEBI:456216"/>
        <dbReference type="EC" id="2.7.11.1"/>
    </reaction>
</comment>
<keyword evidence="13 26" id="KW-0732">Signal</keyword>
<evidence type="ECO:0000256" key="21">
    <source>
        <dbReference type="ARBA" id="ARBA00023180"/>
    </source>
</evidence>
<evidence type="ECO:0000256" key="24">
    <source>
        <dbReference type="ARBA" id="ARBA00048679"/>
    </source>
</evidence>
<keyword evidence="15" id="KW-0547">Nucleotide-binding</keyword>
<feature type="signal peptide" evidence="26">
    <location>
        <begin position="1"/>
        <end position="21"/>
    </location>
</feature>
<keyword evidence="18" id="KW-1133">Transmembrane helix</keyword>
<dbReference type="GO" id="GO:0005524">
    <property type="term" value="F:ATP binding"/>
    <property type="evidence" value="ECO:0007669"/>
    <property type="project" value="UniProtKB-KW"/>
</dbReference>
<evidence type="ECO:0000256" key="26">
    <source>
        <dbReference type="SAM" id="SignalP"/>
    </source>
</evidence>
<dbReference type="Pfam" id="PF13855">
    <property type="entry name" value="LRR_8"/>
    <property type="match status" value="2"/>
</dbReference>